<keyword evidence="2" id="KW-1185">Reference proteome</keyword>
<dbReference type="Proteomes" id="UP001519273">
    <property type="component" value="Unassembled WGS sequence"/>
</dbReference>
<reference evidence="1 2" key="1">
    <citation type="submission" date="2021-03" db="EMBL/GenBank/DDBJ databases">
        <title>Genomic Encyclopedia of Type Strains, Phase IV (KMG-IV): sequencing the most valuable type-strain genomes for metagenomic binning, comparative biology and taxonomic classification.</title>
        <authorList>
            <person name="Goeker M."/>
        </authorList>
    </citation>
    <scope>NUCLEOTIDE SEQUENCE [LARGE SCALE GENOMIC DNA]</scope>
    <source>
        <strain evidence="1 2">DSM 23491</strain>
    </source>
</reference>
<protein>
    <submittedName>
        <fullName evidence="1">Uncharacterized protein</fullName>
    </submittedName>
</protein>
<name>A0ABS4H3M5_9BACL</name>
<evidence type="ECO:0000313" key="1">
    <source>
        <dbReference type="EMBL" id="MBP1937111.1"/>
    </source>
</evidence>
<proteinExistence type="predicted"/>
<accession>A0ABS4H3M5</accession>
<comment type="caution">
    <text evidence="1">The sequence shown here is derived from an EMBL/GenBank/DDBJ whole genome shotgun (WGS) entry which is preliminary data.</text>
</comment>
<sequence length="61" mass="7369">MNERFSDHSDESSIGQLEGMVSHHDDVCSNPYIKLSTWDHVFKINGEIKQYWFYKLEEYRK</sequence>
<organism evidence="1 2">
    <name type="scientific">Paenibacillus sediminis</name>
    <dbReference type="NCBI Taxonomy" id="664909"/>
    <lineage>
        <taxon>Bacteria</taxon>
        <taxon>Bacillati</taxon>
        <taxon>Bacillota</taxon>
        <taxon>Bacilli</taxon>
        <taxon>Bacillales</taxon>
        <taxon>Paenibacillaceae</taxon>
        <taxon>Paenibacillus</taxon>
    </lineage>
</organism>
<evidence type="ECO:0000313" key="2">
    <source>
        <dbReference type="Proteomes" id="UP001519273"/>
    </source>
</evidence>
<dbReference type="EMBL" id="JAGGKP010000004">
    <property type="protein sequence ID" value="MBP1937111.1"/>
    <property type="molecule type" value="Genomic_DNA"/>
</dbReference>
<dbReference type="RefSeq" id="WP_209848966.1">
    <property type="nucleotide sequence ID" value="NZ_CBCRVE010000008.1"/>
</dbReference>
<gene>
    <name evidence="1" type="ORF">J2Z20_002004</name>
</gene>